<dbReference type="RefSeq" id="WP_238182556.1">
    <property type="nucleotide sequence ID" value="NZ_BPRB01000112.1"/>
</dbReference>
<name>A0ABQ4TZG7_9HYPH</name>
<reference evidence="7" key="1">
    <citation type="journal article" date="2021" name="Front. Microbiol.">
        <title>Comprehensive Comparative Genomics and Phenotyping of Methylobacterium Species.</title>
        <authorList>
            <person name="Alessa O."/>
            <person name="Ogura Y."/>
            <person name="Fujitani Y."/>
            <person name="Takami H."/>
            <person name="Hayashi T."/>
            <person name="Sahin N."/>
            <person name="Tani A."/>
        </authorList>
    </citation>
    <scope>NUCLEOTIDE SEQUENCE</scope>
    <source>
        <strain evidence="7">DSM 23632</strain>
    </source>
</reference>
<evidence type="ECO:0000256" key="1">
    <source>
        <dbReference type="ARBA" id="ARBA00009913"/>
    </source>
</evidence>
<evidence type="ECO:0000256" key="3">
    <source>
        <dbReference type="ARBA" id="ARBA00023125"/>
    </source>
</evidence>
<accession>A0ABQ4TZG7</accession>
<dbReference type="SMART" id="SM00857">
    <property type="entry name" value="Resolvase"/>
    <property type="match status" value="1"/>
</dbReference>
<comment type="caution">
    <text evidence="7">The sequence shown here is derived from an EMBL/GenBank/DDBJ whole genome shotgun (WGS) entry which is preliminary data.</text>
</comment>
<evidence type="ECO:0000256" key="5">
    <source>
        <dbReference type="PROSITE-ProRule" id="PRU10137"/>
    </source>
</evidence>
<dbReference type="InterPro" id="IPR006119">
    <property type="entry name" value="Resolv_N"/>
</dbReference>
<dbReference type="Gene3D" id="3.40.50.1390">
    <property type="entry name" value="Resolvase, N-terminal catalytic domain"/>
    <property type="match status" value="1"/>
</dbReference>
<feature type="active site" description="O-(5'-phospho-DNA)-serine intermediate" evidence="5">
    <location>
        <position position="9"/>
    </location>
</feature>
<comment type="similarity">
    <text evidence="1">Belongs to the site-specific recombinase resolvase family.</text>
</comment>
<dbReference type="InterPro" id="IPR036162">
    <property type="entry name" value="Resolvase-like_N_sf"/>
</dbReference>
<dbReference type="InterPro" id="IPR006118">
    <property type="entry name" value="Recombinase_CS"/>
</dbReference>
<keyword evidence="4" id="KW-0233">DNA recombination</keyword>
<dbReference type="Proteomes" id="UP001055057">
    <property type="component" value="Unassembled WGS sequence"/>
</dbReference>
<dbReference type="InterPro" id="IPR050639">
    <property type="entry name" value="SSR_resolvase"/>
</dbReference>
<keyword evidence="3" id="KW-0238">DNA-binding</keyword>
<dbReference type="PROSITE" id="PS51736">
    <property type="entry name" value="RECOMBINASES_3"/>
    <property type="match status" value="1"/>
</dbReference>
<keyword evidence="8" id="KW-1185">Reference proteome</keyword>
<evidence type="ECO:0000313" key="7">
    <source>
        <dbReference type="EMBL" id="GJE60012.1"/>
    </source>
</evidence>
<dbReference type="EMBL" id="BPRB01000112">
    <property type="protein sequence ID" value="GJE60012.1"/>
    <property type="molecule type" value="Genomic_DNA"/>
</dbReference>
<gene>
    <name evidence="7" type="primary">hin_2</name>
    <name evidence="7" type="ORF">MPOCJGCO_2121</name>
</gene>
<evidence type="ECO:0000313" key="8">
    <source>
        <dbReference type="Proteomes" id="UP001055057"/>
    </source>
</evidence>
<sequence length="186" mass="20052">MIYGYARVSTSAQHLAAQLDRLKAAGCERIFHDKLGGLAKKSPQLKKLLATAAFSDTVIIPTIDRLSRDTADLLSIARDLKAAGVALRSLAEPLIDTSSEFADIVLAVLGLATKLEHKRIRERTAIGRAATKAASKRLGHAPKTIPDQIKEAIRRREAALEAFATIGRRCNASAFTISGLRAEARV</sequence>
<dbReference type="Pfam" id="PF00239">
    <property type="entry name" value="Resolvase"/>
    <property type="match status" value="1"/>
</dbReference>
<dbReference type="PANTHER" id="PTHR30461">
    <property type="entry name" value="DNA-INVERTASE FROM LAMBDOID PROPHAGE"/>
    <property type="match status" value="1"/>
</dbReference>
<reference evidence="7" key="2">
    <citation type="submission" date="2021-08" db="EMBL/GenBank/DDBJ databases">
        <authorList>
            <person name="Tani A."/>
            <person name="Ola A."/>
            <person name="Ogura Y."/>
            <person name="Katsura K."/>
            <person name="Hayashi T."/>
        </authorList>
    </citation>
    <scope>NUCLEOTIDE SEQUENCE</scope>
    <source>
        <strain evidence="7">DSM 23632</strain>
    </source>
</reference>
<organism evidence="7 8">
    <name type="scientific">Methylobacterium trifolii</name>
    <dbReference type="NCBI Taxonomy" id="1003092"/>
    <lineage>
        <taxon>Bacteria</taxon>
        <taxon>Pseudomonadati</taxon>
        <taxon>Pseudomonadota</taxon>
        <taxon>Alphaproteobacteria</taxon>
        <taxon>Hyphomicrobiales</taxon>
        <taxon>Methylobacteriaceae</taxon>
        <taxon>Methylobacterium</taxon>
    </lineage>
</organism>
<dbReference type="PROSITE" id="PS00397">
    <property type="entry name" value="RECOMBINASES_1"/>
    <property type="match status" value="1"/>
</dbReference>
<evidence type="ECO:0000256" key="4">
    <source>
        <dbReference type="ARBA" id="ARBA00023172"/>
    </source>
</evidence>
<dbReference type="PANTHER" id="PTHR30461:SF26">
    <property type="entry name" value="RESOLVASE HOMOLOG YNEB"/>
    <property type="match status" value="1"/>
</dbReference>
<dbReference type="SUPFAM" id="SSF53041">
    <property type="entry name" value="Resolvase-like"/>
    <property type="match status" value="1"/>
</dbReference>
<protein>
    <submittedName>
        <fullName evidence="7">DNA-invertase hin</fullName>
    </submittedName>
</protein>
<feature type="domain" description="Resolvase/invertase-type recombinase catalytic" evidence="6">
    <location>
        <begin position="1"/>
        <end position="135"/>
    </location>
</feature>
<proteinExistence type="inferred from homology"/>
<evidence type="ECO:0000256" key="2">
    <source>
        <dbReference type="ARBA" id="ARBA00022908"/>
    </source>
</evidence>
<evidence type="ECO:0000259" key="6">
    <source>
        <dbReference type="PROSITE" id="PS51736"/>
    </source>
</evidence>
<dbReference type="CDD" id="cd03768">
    <property type="entry name" value="SR_ResInv"/>
    <property type="match status" value="1"/>
</dbReference>
<keyword evidence="2" id="KW-0229">DNA integration</keyword>